<evidence type="ECO:0000256" key="1">
    <source>
        <dbReference type="ARBA" id="ARBA00023125"/>
    </source>
</evidence>
<accession>A0A0F9UYN8</accession>
<dbReference type="PROSITE" id="PS50943">
    <property type="entry name" value="HTH_CROC1"/>
    <property type="match status" value="1"/>
</dbReference>
<feature type="domain" description="HTH cro/C1-type" evidence="2">
    <location>
        <begin position="10"/>
        <end position="64"/>
    </location>
</feature>
<protein>
    <recommendedName>
        <fullName evidence="2">HTH cro/C1-type domain-containing protein</fullName>
    </recommendedName>
</protein>
<sequence length="113" mass="12798">MNNEVIGRRVSSLRMRQHLSTTDLARKVDISQAQISRLENGKQGFRSATLSKIAEALGVSVVALIMDDEQFSPIDKLIQALCKEIDYAHWDNDQKDMLRKALKWAQKARDGTL</sequence>
<reference evidence="3" key="1">
    <citation type="journal article" date="2015" name="Nature">
        <title>Complex archaea that bridge the gap between prokaryotes and eukaryotes.</title>
        <authorList>
            <person name="Spang A."/>
            <person name="Saw J.H."/>
            <person name="Jorgensen S.L."/>
            <person name="Zaremba-Niedzwiedzka K."/>
            <person name="Martijn J."/>
            <person name="Lind A.E."/>
            <person name="van Eijk R."/>
            <person name="Schleper C."/>
            <person name="Guy L."/>
            <person name="Ettema T.J."/>
        </authorList>
    </citation>
    <scope>NUCLEOTIDE SEQUENCE</scope>
</reference>
<gene>
    <name evidence="3" type="ORF">LCGC14_0164780</name>
</gene>
<dbReference type="InterPro" id="IPR050807">
    <property type="entry name" value="TransReg_Diox_bact_type"/>
</dbReference>
<dbReference type="Pfam" id="PF01381">
    <property type="entry name" value="HTH_3"/>
    <property type="match status" value="1"/>
</dbReference>
<comment type="caution">
    <text evidence="3">The sequence shown here is derived from an EMBL/GenBank/DDBJ whole genome shotgun (WGS) entry which is preliminary data.</text>
</comment>
<dbReference type="PANTHER" id="PTHR46797:SF1">
    <property type="entry name" value="METHYLPHOSPHONATE SYNTHASE"/>
    <property type="match status" value="1"/>
</dbReference>
<dbReference type="InterPro" id="IPR010982">
    <property type="entry name" value="Lambda_DNA-bd_dom_sf"/>
</dbReference>
<proteinExistence type="predicted"/>
<dbReference type="CDD" id="cd00093">
    <property type="entry name" value="HTH_XRE"/>
    <property type="match status" value="1"/>
</dbReference>
<dbReference type="InterPro" id="IPR001387">
    <property type="entry name" value="Cro/C1-type_HTH"/>
</dbReference>
<dbReference type="EMBL" id="LAZR01000062">
    <property type="protein sequence ID" value="KKN96834.1"/>
    <property type="molecule type" value="Genomic_DNA"/>
</dbReference>
<organism evidence="3">
    <name type="scientific">marine sediment metagenome</name>
    <dbReference type="NCBI Taxonomy" id="412755"/>
    <lineage>
        <taxon>unclassified sequences</taxon>
        <taxon>metagenomes</taxon>
        <taxon>ecological metagenomes</taxon>
    </lineage>
</organism>
<dbReference type="GO" id="GO:0003677">
    <property type="term" value="F:DNA binding"/>
    <property type="evidence" value="ECO:0007669"/>
    <property type="project" value="UniProtKB-KW"/>
</dbReference>
<dbReference type="GO" id="GO:0003700">
    <property type="term" value="F:DNA-binding transcription factor activity"/>
    <property type="evidence" value="ECO:0007669"/>
    <property type="project" value="TreeGrafter"/>
</dbReference>
<dbReference type="SUPFAM" id="SSF47413">
    <property type="entry name" value="lambda repressor-like DNA-binding domains"/>
    <property type="match status" value="1"/>
</dbReference>
<evidence type="ECO:0000313" key="3">
    <source>
        <dbReference type="EMBL" id="KKN96834.1"/>
    </source>
</evidence>
<evidence type="ECO:0000259" key="2">
    <source>
        <dbReference type="PROSITE" id="PS50943"/>
    </source>
</evidence>
<dbReference type="Gene3D" id="1.10.260.40">
    <property type="entry name" value="lambda repressor-like DNA-binding domains"/>
    <property type="match status" value="1"/>
</dbReference>
<dbReference type="AlphaFoldDB" id="A0A0F9UYN8"/>
<dbReference type="SMART" id="SM00530">
    <property type="entry name" value="HTH_XRE"/>
    <property type="match status" value="1"/>
</dbReference>
<dbReference type="PANTHER" id="PTHR46797">
    <property type="entry name" value="HTH-TYPE TRANSCRIPTIONAL REGULATOR"/>
    <property type="match status" value="1"/>
</dbReference>
<dbReference type="GO" id="GO:0005829">
    <property type="term" value="C:cytosol"/>
    <property type="evidence" value="ECO:0007669"/>
    <property type="project" value="TreeGrafter"/>
</dbReference>
<keyword evidence="1" id="KW-0238">DNA-binding</keyword>
<name>A0A0F9UYN8_9ZZZZ</name>